<comment type="pathway">
    <text evidence="1 8">Amino-acid biosynthesis; L-arginine biosynthesis; N(2)-acetyl-L-ornithine from L-glutamate: step 1/4.</text>
</comment>
<evidence type="ECO:0000256" key="4">
    <source>
        <dbReference type="ARBA" id="ARBA00022605"/>
    </source>
</evidence>
<dbReference type="Pfam" id="PF00583">
    <property type="entry name" value="Acetyltransf_1"/>
    <property type="match status" value="1"/>
</dbReference>
<dbReference type="SUPFAM" id="SSF53633">
    <property type="entry name" value="Carbamate kinase-like"/>
    <property type="match status" value="1"/>
</dbReference>
<feature type="domain" description="N-acetyltransferase" evidence="9">
    <location>
        <begin position="289"/>
        <end position="435"/>
    </location>
</feature>
<dbReference type="NCBIfam" id="TIGR01890">
    <property type="entry name" value="N-Ac-Glu-synth"/>
    <property type="match status" value="1"/>
</dbReference>
<dbReference type="PIRSF" id="PIRSF000423">
    <property type="entry name" value="ArgA"/>
    <property type="match status" value="1"/>
</dbReference>
<dbReference type="EC" id="2.3.1.1" evidence="8"/>
<dbReference type="NCBIfam" id="NF003641">
    <property type="entry name" value="PRK05279.1"/>
    <property type="match status" value="1"/>
</dbReference>
<dbReference type="Pfam" id="PF00696">
    <property type="entry name" value="AA_kinase"/>
    <property type="match status" value="1"/>
</dbReference>
<evidence type="ECO:0000256" key="6">
    <source>
        <dbReference type="ARBA" id="ARBA00023315"/>
    </source>
</evidence>
<reference evidence="10 11" key="1">
    <citation type="submission" date="2017-08" db="EMBL/GenBank/DDBJ databases">
        <title>Halovibrio sewagensis sp. nov., isolated from wastewater of high salinity.</title>
        <authorList>
            <person name="Dong X."/>
            <person name="Zhang G."/>
        </authorList>
    </citation>
    <scope>NUCLEOTIDE SEQUENCE [LARGE SCALE GENOMIC DNA]</scope>
    <source>
        <strain evidence="10 11">YL5-2</strain>
    </source>
</reference>
<dbReference type="GO" id="GO:0004042">
    <property type="term" value="F:L-glutamate N-acetyltransferase activity"/>
    <property type="evidence" value="ECO:0007669"/>
    <property type="project" value="UniProtKB-UniRule"/>
</dbReference>
<dbReference type="PANTHER" id="PTHR30602">
    <property type="entry name" value="AMINO-ACID ACETYLTRANSFERASE"/>
    <property type="match status" value="1"/>
</dbReference>
<protein>
    <recommendedName>
        <fullName evidence="8">Amino-acid acetyltransferase</fullName>
        <ecNumber evidence="8">2.3.1.1</ecNumber>
    </recommendedName>
    <alternativeName>
        <fullName evidence="8">N-acetylglutamate synthase</fullName>
        <shortName evidence="8">AGS</shortName>
        <shortName evidence="8">NAGS</shortName>
    </alternativeName>
</protein>
<dbReference type="Gene3D" id="3.40.630.30">
    <property type="match status" value="1"/>
</dbReference>
<evidence type="ECO:0000313" key="11">
    <source>
        <dbReference type="Proteomes" id="UP000218896"/>
    </source>
</evidence>
<dbReference type="Proteomes" id="UP000218896">
    <property type="component" value="Unassembled WGS sequence"/>
</dbReference>
<keyword evidence="11" id="KW-1185">Reference proteome</keyword>
<dbReference type="CDD" id="cd04237">
    <property type="entry name" value="AAK_NAGS-ABP"/>
    <property type="match status" value="1"/>
</dbReference>
<evidence type="ECO:0000259" key="9">
    <source>
        <dbReference type="PROSITE" id="PS51186"/>
    </source>
</evidence>
<name>A0A2A2FAY2_9GAMM</name>
<dbReference type="EMBL" id="NSKD01000001">
    <property type="protein sequence ID" value="PAU81755.1"/>
    <property type="molecule type" value="Genomic_DNA"/>
</dbReference>
<comment type="similarity">
    <text evidence="2 8">Belongs to the acetyltransferase family. ArgA subfamily.</text>
</comment>
<dbReference type="PROSITE" id="PS51186">
    <property type="entry name" value="GNAT"/>
    <property type="match status" value="1"/>
</dbReference>
<keyword evidence="8" id="KW-0963">Cytoplasm</keyword>
<dbReference type="PANTHER" id="PTHR30602:SF12">
    <property type="entry name" value="AMINO-ACID ACETYLTRANSFERASE NAGS1, CHLOROPLASTIC-RELATED"/>
    <property type="match status" value="1"/>
</dbReference>
<evidence type="ECO:0000256" key="5">
    <source>
        <dbReference type="ARBA" id="ARBA00022679"/>
    </source>
</evidence>
<dbReference type="AlphaFoldDB" id="A0A2A2FAY2"/>
<proteinExistence type="inferred from homology"/>
<evidence type="ECO:0000313" key="10">
    <source>
        <dbReference type="EMBL" id="PAU81755.1"/>
    </source>
</evidence>
<dbReference type="HAMAP" id="MF_01105">
    <property type="entry name" value="N_acetyl_glu_synth"/>
    <property type="match status" value="1"/>
</dbReference>
<comment type="catalytic activity">
    <reaction evidence="7 8">
        <text>L-glutamate + acetyl-CoA = N-acetyl-L-glutamate + CoA + H(+)</text>
        <dbReference type="Rhea" id="RHEA:24292"/>
        <dbReference type="ChEBI" id="CHEBI:15378"/>
        <dbReference type="ChEBI" id="CHEBI:29985"/>
        <dbReference type="ChEBI" id="CHEBI:44337"/>
        <dbReference type="ChEBI" id="CHEBI:57287"/>
        <dbReference type="ChEBI" id="CHEBI:57288"/>
        <dbReference type="EC" id="2.3.1.1"/>
    </reaction>
</comment>
<sequence>MSDQDWLYWFRHSAPYINAHRGRVVVITLGGDALAHPNLTTIIHDIALLASLGVRLVVAFGARPQIRERLDEAGETSGYQGRLRVTTETQLPLVLEAVGRVRALLESHLSMGVANSPMHGAQIRVASGNWLTARPIGVVGGVDHGYTGRVRRVDATSIREQLSLGQVVLLPPLGYSATGDAFNLSHEEVAGEAAAALEADKLILFSGRSGIPDASGELMREISVARARELLGEGHLGEDDAAALDAAANACDRNVRRAHIISYGREGALLEELFTLDGLGTLVTDDDYEHIRFATPEDINGIQDLIQPLEARGILVSRPRDLIETEVDRFLVDERDGRVVGCAALYPYPSSAMMELACFAVSPDYQGGGRGDRLLAMAERHARAEGLGELFVLTTQTSHWFAERGFELVGADALPPEKRRDYDAGRNSRIFVKQL</sequence>
<evidence type="ECO:0000256" key="1">
    <source>
        <dbReference type="ARBA" id="ARBA00004925"/>
    </source>
</evidence>
<dbReference type="InterPro" id="IPR016181">
    <property type="entry name" value="Acyl_CoA_acyltransferase"/>
</dbReference>
<accession>A0A2A2FAY2</accession>
<evidence type="ECO:0000256" key="8">
    <source>
        <dbReference type="HAMAP-Rule" id="MF_01105"/>
    </source>
</evidence>
<dbReference type="InterPro" id="IPR036393">
    <property type="entry name" value="AceGlu_kinase-like_sf"/>
</dbReference>
<dbReference type="OrthoDB" id="9802238at2"/>
<dbReference type="GO" id="GO:0006526">
    <property type="term" value="P:L-arginine biosynthetic process"/>
    <property type="evidence" value="ECO:0007669"/>
    <property type="project" value="UniProtKB-UniRule"/>
</dbReference>
<dbReference type="InterPro" id="IPR000182">
    <property type="entry name" value="GNAT_dom"/>
</dbReference>
<keyword evidence="6 8" id="KW-0012">Acyltransferase</keyword>
<dbReference type="SUPFAM" id="SSF55729">
    <property type="entry name" value="Acyl-CoA N-acyltransferases (Nat)"/>
    <property type="match status" value="1"/>
</dbReference>
<comment type="caution">
    <text evidence="10">The sequence shown here is derived from an EMBL/GenBank/DDBJ whole genome shotgun (WGS) entry which is preliminary data.</text>
</comment>
<dbReference type="CDD" id="cd04301">
    <property type="entry name" value="NAT_SF"/>
    <property type="match status" value="1"/>
</dbReference>
<evidence type="ECO:0000256" key="3">
    <source>
        <dbReference type="ARBA" id="ARBA00022571"/>
    </source>
</evidence>
<gene>
    <name evidence="8" type="primary">argA</name>
    <name evidence="10" type="ORF">CK501_00970</name>
</gene>
<evidence type="ECO:0000256" key="7">
    <source>
        <dbReference type="ARBA" id="ARBA00048372"/>
    </source>
</evidence>
<comment type="miscellaneous">
    <text evidence="8">In bacteria which possess the bifunctional enzyme ornithine acetyltransferase/N-acetylglutamate synthase (ArgJ), ArgA fulfills an anaplerotic role.</text>
</comment>
<dbReference type="InterPro" id="IPR010167">
    <property type="entry name" value="NH2A_AcTrfase"/>
</dbReference>
<keyword evidence="5 8" id="KW-0808">Transferase</keyword>
<keyword evidence="4 8" id="KW-0028">Amino-acid biosynthesis</keyword>
<dbReference type="InterPro" id="IPR033719">
    <property type="entry name" value="NAGS_kin"/>
</dbReference>
<dbReference type="InterPro" id="IPR001048">
    <property type="entry name" value="Asp/Glu/Uridylate_kinase"/>
</dbReference>
<dbReference type="RefSeq" id="WP_095615858.1">
    <property type="nucleotide sequence ID" value="NZ_NSKD01000001.1"/>
</dbReference>
<dbReference type="GO" id="GO:0005737">
    <property type="term" value="C:cytoplasm"/>
    <property type="evidence" value="ECO:0007669"/>
    <property type="project" value="UniProtKB-SubCell"/>
</dbReference>
<dbReference type="Gene3D" id="3.40.1160.10">
    <property type="entry name" value="Acetylglutamate kinase-like"/>
    <property type="match status" value="1"/>
</dbReference>
<evidence type="ECO:0000256" key="2">
    <source>
        <dbReference type="ARBA" id="ARBA00009145"/>
    </source>
</evidence>
<organism evidence="10 11">
    <name type="scientific">Halovibrio salipaludis</name>
    <dbReference type="NCBI Taxonomy" id="2032626"/>
    <lineage>
        <taxon>Bacteria</taxon>
        <taxon>Pseudomonadati</taxon>
        <taxon>Pseudomonadota</taxon>
        <taxon>Gammaproteobacteria</taxon>
        <taxon>Oceanospirillales</taxon>
        <taxon>Halomonadaceae</taxon>
        <taxon>Halovibrio</taxon>
    </lineage>
</organism>
<keyword evidence="3 8" id="KW-0055">Arginine biosynthesis</keyword>
<dbReference type="UniPathway" id="UPA00068">
    <property type="reaction ID" value="UER00106"/>
</dbReference>
<comment type="subcellular location">
    <subcellularLocation>
        <location evidence="8">Cytoplasm</location>
    </subcellularLocation>
</comment>